<keyword evidence="3" id="KW-1185">Reference proteome</keyword>
<evidence type="ECO:0000256" key="1">
    <source>
        <dbReference type="SAM" id="Phobius"/>
    </source>
</evidence>
<dbReference type="RefSeq" id="WP_087940202.1">
    <property type="nucleotide sequence ID" value="NZ_FNAC01000030.1"/>
</dbReference>
<dbReference type="Proteomes" id="UP000199060">
    <property type="component" value="Unassembled WGS sequence"/>
</dbReference>
<accession>A0A1G6USR9</accession>
<keyword evidence="1" id="KW-0812">Transmembrane</keyword>
<evidence type="ECO:0000313" key="3">
    <source>
        <dbReference type="Proteomes" id="UP000199060"/>
    </source>
</evidence>
<sequence length="234" mass="27950">MDQEQWFFTIDNASSIWMAGMMTIQTFFILVTAYLAFKTHEQYYEKKVKSHAISIKKNTQKLIYIQDIIFNLTDPVDFKDYQFDLKKKMKGDHMLMYVKSARRHNLFLKYKREIEKLQMKVERELEFLGDKHLKSINTEREKLFQDIIRKFLVVEGKISSLYNEKDLEPQILKNQENIGYKVYQLIPELIGHEEDQSVFEINLIGGVSVRNRTQKPRGLKLLDKQFNDSLAKFY</sequence>
<dbReference type="STRING" id="686796.SAMN04488104_103021"/>
<keyword evidence="1" id="KW-1133">Transmembrane helix</keyword>
<reference evidence="3" key="1">
    <citation type="submission" date="2016-10" db="EMBL/GenBank/DDBJ databases">
        <authorList>
            <person name="Varghese N."/>
            <person name="Submissions S."/>
        </authorList>
    </citation>
    <scope>NUCLEOTIDE SEQUENCE [LARGE SCALE GENOMIC DNA]</scope>
    <source>
        <strain evidence="3">DSM 23095</strain>
    </source>
</reference>
<dbReference type="EMBL" id="FNAC01000030">
    <property type="protein sequence ID" value="SDD44362.1"/>
    <property type="molecule type" value="Genomic_DNA"/>
</dbReference>
<organism evidence="2 3">
    <name type="scientific">Algoriphagus faecimaris</name>
    <dbReference type="NCBI Taxonomy" id="686796"/>
    <lineage>
        <taxon>Bacteria</taxon>
        <taxon>Pseudomonadati</taxon>
        <taxon>Bacteroidota</taxon>
        <taxon>Cytophagia</taxon>
        <taxon>Cytophagales</taxon>
        <taxon>Cyclobacteriaceae</taxon>
        <taxon>Algoriphagus</taxon>
    </lineage>
</organism>
<dbReference type="AlphaFoldDB" id="A0A1G6USR9"/>
<protein>
    <submittedName>
        <fullName evidence="2">Uncharacterized protein</fullName>
    </submittedName>
</protein>
<evidence type="ECO:0000313" key="2">
    <source>
        <dbReference type="EMBL" id="SDD44362.1"/>
    </source>
</evidence>
<gene>
    <name evidence="2" type="ORF">SAMN04488104_103021</name>
</gene>
<feature type="transmembrane region" description="Helical" evidence="1">
    <location>
        <begin position="16"/>
        <end position="37"/>
    </location>
</feature>
<name>A0A1G6USR9_9BACT</name>
<keyword evidence="1" id="KW-0472">Membrane</keyword>
<proteinExistence type="predicted"/>
<dbReference type="OrthoDB" id="828151at2"/>